<proteinExistence type="predicted"/>
<evidence type="ECO:0000256" key="1">
    <source>
        <dbReference type="ARBA" id="ARBA00022737"/>
    </source>
</evidence>
<feature type="compositionally biased region" description="Polar residues" evidence="3">
    <location>
        <begin position="457"/>
        <end position="468"/>
    </location>
</feature>
<evidence type="ECO:0000313" key="5">
    <source>
        <dbReference type="Proteomes" id="UP000326062"/>
    </source>
</evidence>
<name>A0A5J5MU20_MUNRE</name>
<dbReference type="Gene3D" id="1.20.5.190">
    <property type="match status" value="1"/>
</dbReference>
<evidence type="ECO:0000256" key="2">
    <source>
        <dbReference type="SAM" id="Coils"/>
    </source>
</evidence>
<comment type="caution">
    <text evidence="4">The sequence shown here is derived from an EMBL/GenBank/DDBJ whole genome shotgun (WGS) entry which is preliminary data.</text>
</comment>
<evidence type="ECO:0000256" key="3">
    <source>
        <dbReference type="SAM" id="MobiDB-lite"/>
    </source>
</evidence>
<feature type="region of interest" description="Disordered" evidence="3">
    <location>
        <begin position="596"/>
        <end position="636"/>
    </location>
</feature>
<dbReference type="InterPro" id="IPR052318">
    <property type="entry name" value="CellDiv_DevSignal_Domain"/>
</dbReference>
<dbReference type="InterPro" id="IPR000048">
    <property type="entry name" value="IQ_motif_EF-hand-BS"/>
</dbReference>
<sequence>MSLTPQKLCLGSSKQGTGGDGSPSSKSPPVSVTVLTLCACSALLGSQTAFNAPLRLRVSPGCLCTFARVENLADLFAVGTSVPRFKIRKLRLRDLSQIGFAQRAGSSVSREQEALRRRGLPRTPVINGLKQRVLKLEQQCKEKDNMIKVCLQGGGPGLGRSPAEGKGRLQYSGPENPMSPWGSVGVNRVLTCADPVLGLGLLAASRAPSSLQVRLAKYVYWERRSEGRGPSTALLGTLLHLSLTAGRGPVPPVEKKVGLKRQKKMGSALLSLSRSVQELMEENQSLKEDLDRVLSNSPTTSKITGYADWSKPRLVRRIAELEKKLRSMESPKPQASEGVRSTSLTPPAAERRQPGLLLTRKGLSASSSPQNLEVKQLLQTKAELEKELESLKEGERERREREKVLREELEALTRKFRELEGSKKEEEDEAVATREEPQPPSPTASPSQPDAEPDKSQGGSSRPPTTCSEGRRDAAARVLQRRWRGYQHQVSGPGPCSTRSRQHFLGPFLGPHSKLKEAATVLQAAFRGHLARAKLLSSKACVSEPPRVPSPPTQDSPKPRVPSPAVQAEGDSWQEEAVTIIQSAFRAHLARARYSPTAVDSPERPARLPPRAPSSPPRPAAAPSKLMPKELPASREPGRIVTSGGWSHAATCDLGLEPGPGSHARPPCPSPTPEFTQTRNSLAFSMIQWMLGIRSLVPLPFLNPA</sequence>
<dbReference type="EMBL" id="VCEB01000002">
    <property type="protein sequence ID" value="KAB0382952.1"/>
    <property type="molecule type" value="Genomic_DNA"/>
</dbReference>
<reference evidence="4 5" key="1">
    <citation type="submission" date="2019-06" db="EMBL/GenBank/DDBJ databases">
        <title>Discovery of a novel chromosome fission-fusion reversal in muntjac.</title>
        <authorList>
            <person name="Mudd A.B."/>
            <person name="Bredeson J.V."/>
            <person name="Baum R."/>
            <person name="Hockemeyer D."/>
            <person name="Rokhsar D.S."/>
        </authorList>
    </citation>
    <scope>NUCLEOTIDE SEQUENCE [LARGE SCALE GENOMIC DNA]</scope>
    <source>
        <strain evidence="4">UCam_UCB_Mr</strain>
        <tissue evidence="4">Fibroblast cell line</tissue>
    </source>
</reference>
<dbReference type="AlphaFoldDB" id="A0A5J5MU20"/>
<feature type="region of interest" description="Disordered" evidence="3">
    <location>
        <begin position="537"/>
        <end position="571"/>
    </location>
</feature>
<keyword evidence="5" id="KW-1185">Reference proteome</keyword>
<evidence type="ECO:0000313" key="4">
    <source>
        <dbReference type="EMBL" id="KAB0382952.1"/>
    </source>
</evidence>
<keyword evidence="1" id="KW-0677">Repeat</keyword>
<feature type="compositionally biased region" description="Pro residues" evidence="3">
    <location>
        <begin position="546"/>
        <end position="562"/>
    </location>
</feature>
<organism evidence="4 5">
    <name type="scientific">Muntiacus reevesi</name>
    <name type="common">Reeves' muntjac</name>
    <name type="synonym">Cervus reevesi</name>
    <dbReference type="NCBI Taxonomy" id="9886"/>
    <lineage>
        <taxon>Eukaryota</taxon>
        <taxon>Metazoa</taxon>
        <taxon>Chordata</taxon>
        <taxon>Craniata</taxon>
        <taxon>Vertebrata</taxon>
        <taxon>Euteleostomi</taxon>
        <taxon>Mammalia</taxon>
        <taxon>Eutheria</taxon>
        <taxon>Laurasiatheria</taxon>
        <taxon>Artiodactyla</taxon>
        <taxon>Ruminantia</taxon>
        <taxon>Pecora</taxon>
        <taxon>Cervidae</taxon>
        <taxon>Muntiacinae</taxon>
        <taxon>Muntiacus</taxon>
    </lineage>
</organism>
<accession>A0A5J5MU20</accession>
<dbReference type="PANTHER" id="PTHR22590">
    <property type="entry name" value="MYOSIN MOTOR DOMAIN-CONTAINING PROTEIN"/>
    <property type="match status" value="1"/>
</dbReference>
<keyword evidence="2" id="KW-0175">Coiled coil</keyword>
<feature type="compositionally biased region" description="Pro residues" evidence="3">
    <location>
        <begin position="607"/>
        <end position="620"/>
    </location>
</feature>
<dbReference type="SMART" id="SM00015">
    <property type="entry name" value="IQ"/>
    <property type="match status" value="3"/>
</dbReference>
<evidence type="ECO:0008006" key="6">
    <source>
        <dbReference type="Google" id="ProtNLM"/>
    </source>
</evidence>
<feature type="coiled-coil region" evidence="2">
    <location>
        <begin position="269"/>
        <end position="296"/>
    </location>
</feature>
<dbReference type="PROSITE" id="PS50096">
    <property type="entry name" value="IQ"/>
    <property type="match status" value="2"/>
</dbReference>
<dbReference type="PANTHER" id="PTHR22590:SF3">
    <property type="entry name" value="IQ DOMAIN-CONTAINING PROTEIN E"/>
    <property type="match status" value="1"/>
</dbReference>
<protein>
    <recommendedName>
        <fullName evidence="6">IQ motif containing E</fullName>
    </recommendedName>
</protein>
<feature type="region of interest" description="Disordered" evidence="3">
    <location>
        <begin position="325"/>
        <end position="355"/>
    </location>
</feature>
<gene>
    <name evidence="4" type="ORF">FD755_004869</name>
</gene>
<feature type="region of interest" description="Disordered" evidence="3">
    <location>
        <begin position="417"/>
        <end position="505"/>
    </location>
</feature>
<dbReference type="Pfam" id="PF00612">
    <property type="entry name" value="IQ"/>
    <property type="match status" value="2"/>
</dbReference>
<dbReference type="CDD" id="cd23767">
    <property type="entry name" value="IQCD"/>
    <property type="match status" value="1"/>
</dbReference>
<dbReference type="Proteomes" id="UP000326062">
    <property type="component" value="Chromosome 2"/>
</dbReference>
<feature type="compositionally biased region" description="Basic and acidic residues" evidence="3">
    <location>
        <begin position="417"/>
        <end position="437"/>
    </location>
</feature>